<dbReference type="Proteomes" id="UP000018731">
    <property type="component" value="Unassembled WGS sequence"/>
</dbReference>
<dbReference type="GO" id="GO:0004585">
    <property type="term" value="F:ornithine carbamoyltransferase activity"/>
    <property type="evidence" value="ECO:0007669"/>
    <property type="project" value="UniProtKB-UniRule"/>
</dbReference>
<sequence>MRDVPNHFSNHFLSLKDFSKSQLYDMLSLSLALKSLCQNAKSLSKPITPQALGIKNSPQNPPTLALILEKPSTRTRVSFEAGVYELGGKAIILMGKDTQMGRGEPIKDSARVISSMVDIIAIRTFSQEGLEEFALHSSVPVINALTDLSHPLQVMADMLTMIECGIYLEDFAPHFEEFCKQNLQQEALDFIKSQNPLPKRICPPIVCYIGDGNNMAHSWLKLACILGFELRLLCPQKYAPDEKIIALAQNLANKSNAKIRVEIIPSNADKVAVQDALESVAKDAGVLTTDTWISMGQEEEKQSRINAFEGFCINQALMQKAHSNAIFLHCLPAYRGYEVSDEVIEGAQSRVWQEANNRLHIQKGIMLWLLAKK</sequence>
<dbReference type="InterPro" id="IPR006130">
    <property type="entry name" value="Asp/Orn_carbamoylTrfase"/>
</dbReference>
<feature type="domain" description="Aspartate/ornithine carbamoyltransferase carbamoyl-P binding" evidence="8">
    <location>
        <begin position="11"/>
        <end position="163"/>
    </location>
</feature>
<evidence type="ECO:0000256" key="4">
    <source>
        <dbReference type="ARBA" id="ARBA00048772"/>
    </source>
</evidence>
<evidence type="ECO:0000256" key="5">
    <source>
        <dbReference type="NCBIfam" id="TIGR00658"/>
    </source>
</evidence>
<evidence type="ECO:0000259" key="8">
    <source>
        <dbReference type="Pfam" id="PF02729"/>
    </source>
</evidence>
<dbReference type="eggNOG" id="COG0078">
    <property type="taxonomic scope" value="Bacteria"/>
</dbReference>
<dbReference type="HOGENOM" id="CLU_043846_3_2_7"/>
<evidence type="ECO:0000256" key="6">
    <source>
        <dbReference type="RuleBase" id="RU003634"/>
    </source>
</evidence>
<dbReference type="Pfam" id="PF00185">
    <property type="entry name" value="OTCace"/>
    <property type="match status" value="1"/>
</dbReference>
<keyword evidence="10" id="KW-1185">Reference proteome</keyword>
<comment type="catalytic activity">
    <reaction evidence="4">
        <text>carbamoyl phosphate + L-ornithine = L-citrulline + phosphate + H(+)</text>
        <dbReference type="Rhea" id="RHEA:19513"/>
        <dbReference type="ChEBI" id="CHEBI:15378"/>
        <dbReference type="ChEBI" id="CHEBI:43474"/>
        <dbReference type="ChEBI" id="CHEBI:46911"/>
        <dbReference type="ChEBI" id="CHEBI:57743"/>
        <dbReference type="ChEBI" id="CHEBI:58228"/>
        <dbReference type="EC" id="2.1.3.3"/>
    </reaction>
</comment>
<dbReference type="FunFam" id="3.40.50.1370:FF:000008">
    <property type="entry name" value="Ornithine carbamoyltransferase"/>
    <property type="match status" value="1"/>
</dbReference>
<protein>
    <recommendedName>
        <fullName evidence="2 5">Ornithine carbamoyltransferase</fullName>
        <ecNumber evidence="2 5">2.1.3.3</ecNumber>
    </recommendedName>
</protein>
<gene>
    <name evidence="9" type="ORF">HMPREF2086_00802</name>
</gene>
<dbReference type="EMBL" id="AZJI01000004">
    <property type="protein sequence ID" value="ETD24055.1"/>
    <property type="molecule type" value="Genomic_DNA"/>
</dbReference>
<reference evidence="9 10" key="1">
    <citation type="journal article" date="2014" name="Genome Announc.">
        <title>Draft genome sequences of six enterohepatic helicobacter species isolated from humans and one from rhesus macaques.</title>
        <authorList>
            <person name="Shen Z."/>
            <person name="Sheh A."/>
            <person name="Young S.K."/>
            <person name="Abouelliel A."/>
            <person name="Ward D.V."/>
            <person name="Earl A.M."/>
            <person name="Fox J.G."/>
        </authorList>
    </citation>
    <scope>NUCLEOTIDE SEQUENCE [LARGE SCALE GENOMIC DNA]</scope>
    <source>
        <strain evidence="9 10">MIT 99-5501</strain>
    </source>
</reference>
<dbReference type="Gene3D" id="3.40.50.1370">
    <property type="entry name" value="Aspartate/ornithine carbamoyltransferase"/>
    <property type="match status" value="2"/>
</dbReference>
<dbReference type="GO" id="GO:0019240">
    <property type="term" value="P:citrulline biosynthetic process"/>
    <property type="evidence" value="ECO:0007669"/>
    <property type="project" value="TreeGrafter"/>
</dbReference>
<evidence type="ECO:0000313" key="10">
    <source>
        <dbReference type="Proteomes" id="UP000018731"/>
    </source>
</evidence>
<comment type="similarity">
    <text evidence="1">Belongs to the aspartate/ornithine carbamoyltransferase superfamily. OTCase family.</text>
</comment>
<dbReference type="GO" id="GO:0042450">
    <property type="term" value="P:L-arginine biosynthetic process via ornithine"/>
    <property type="evidence" value="ECO:0007669"/>
    <property type="project" value="UniProtKB-UniRule"/>
</dbReference>
<dbReference type="NCBIfam" id="TIGR00658">
    <property type="entry name" value="orni_carb_tr"/>
    <property type="match status" value="1"/>
</dbReference>
<name>V8CAM7_9HELI</name>
<dbReference type="RefSeq" id="WP_023927526.1">
    <property type="nucleotide sequence ID" value="NZ_KI669454.1"/>
</dbReference>
<evidence type="ECO:0000256" key="2">
    <source>
        <dbReference type="ARBA" id="ARBA00013007"/>
    </source>
</evidence>
<dbReference type="PRINTS" id="PR00102">
    <property type="entry name" value="OTCASE"/>
</dbReference>
<dbReference type="InterPro" id="IPR006131">
    <property type="entry name" value="Asp_carbamoyltransf_Asp/Orn-bd"/>
</dbReference>
<dbReference type="EC" id="2.1.3.3" evidence="2 5"/>
<dbReference type="PRINTS" id="PR00100">
    <property type="entry name" value="AOTCASE"/>
</dbReference>
<dbReference type="PANTHER" id="PTHR45753">
    <property type="entry name" value="ORNITHINE CARBAMOYLTRANSFERASE, MITOCHONDRIAL"/>
    <property type="match status" value="1"/>
</dbReference>
<dbReference type="Pfam" id="PF02729">
    <property type="entry name" value="OTCace_N"/>
    <property type="match status" value="1"/>
</dbReference>
<evidence type="ECO:0000256" key="1">
    <source>
        <dbReference type="ARBA" id="ARBA00007805"/>
    </source>
</evidence>
<proteinExistence type="inferred from homology"/>
<keyword evidence="3 6" id="KW-0808">Transferase</keyword>
<dbReference type="GO" id="GO:0016597">
    <property type="term" value="F:amino acid binding"/>
    <property type="evidence" value="ECO:0007669"/>
    <property type="project" value="InterPro"/>
</dbReference>
<dbReference type="AlphaFoldDB" id="V8CAM7"/>
<accession>V8CAM7</accession>
<dbReference type="PANTHER" id="PTHR45753:SF3">
    <property type="entry name" value="ORNITHINE TRANSCARBAMYLASE, MITOCHONDRIAL"/>
    <property type="match status" value="1"/>
</dbReference>
<dbReference type="PATRIC" id="fig|1357400.3.peg.1102"/>
<dbReference type="InterPro" id="IPR036901">
    <property type="entry name" value="Asp/Orn_carbamoylTrfase_sf"/>
</dbReference>
<dbReference type="STRING" id="1357400.HMPREF2086_00802"/>
<dbReference type="InterPro" id="IPR002292">
    <property type="entry name" value="Orn/put_carbamltrans"/>
</dbReference>
<dbReference type="OrthoDB" id="9802587at2"/>
<feature type="domain" description="Aspartate/ornithine carbamoyltransferase Asp/Orn-binding" evidence="7">
    <location>
        <begin position="206"/>
        <end position="369"/>
    </location>
</feature>
<comment type="caution">
    <text evidence="9">The sequence shown here is derived from an EMBL/GenBank/DDBJ whole genome shotgun (WGS) entry which is preliminary data.</text>
</comment>
<evidence type="ECO:0000313" key="9">
    <source>
        <dbReference type="EMBL" id="ETD24055.1"/>
    </source>
</evidence>
<organism evidence="9 10">
    <name type="scientific">Helicobacter macacae MIT 99-5501</name>
    <dbReference type="NCBI Taxonomy" id="1357400"/>
    <lineage>
        <taxon>Bacteria</taxon>
        <taxon>Pseudomonadati</taxon>
        <taxon>Campylobacterota</taxon>
        <taxon>Epsilonproteobacteria</taxon>
        <taxon>Campylobacterales</taxon>
        <taxon>Helicobacteraceae</taxon>
        <taxon>Helicobacter</taxon>
    </lineage>
</organism>
<dbReference type="SUPFAM" id="SSF53671">
    <property type="entry name" value="Aspartate/ornithine carbamoyltransferase"/>
    <property type="match status" value="2"/>
</dbReference>
<dbReference type="InterPro" id="IPR006132">
    <property type="entry name" value="Asp/Orn_carbamoyltranf_P-bd"/>
</dbReference>
<evidence type="ECO:0000256" key="3">
    <source>
        <dbReference type="ARBA" id="ARBA00022679"/>
    </source>
</evidence>
<evidence type="ECO:0000259" key="7">
    <source>
        <dbReference type="Pfam" id="PF00185"/>
    </source>
</evidence>